<feature type="region of interest" description="Disordered" evidence="2">
    <location>
        <begin position="1532"/>
        <end position="1597"/>
    </location>
</feature>
<feature type="compositionally biased region" description="Pro residues" evidence="2">
    <location>
        <begin position="1538"/>
        <end position="1556"/>
    </location>
</feature>
<dbReference type="InterPro" id="IPR036772">
    <property type="entry name" value="SRCR-like_dom_sf"/>
</dbReference>
<dbReference type="PANTHER" id="PTHR41339">
    <property type="entry name" value="LIPL48"/>
    <property type="match status" value="1"/>
</dbReference>
<evidence type="ECO:0000259" key="3">
    <source>
        <dbReference type="PROSITE" id="PS50287"/>
    </source>
</evidence>
<gene>
    <name evidence="4" type="ORF">CYMTET_16786</name>
</gene>
<feature type="compositionally biased region" description="Basic and acidic residues" evidence="2">
    <location>
        <begin position="1584"/>
        <end position="1593"/>
    </location>
</feature>
<dbReference type="SUPFAM" id="SSF56487">
    <property type="entry name" value="SRCR-like"/>
    <property type="match status" value="1"/>
</dbReference>
<dbReference type="SMART" id="SM00202">
    <property type="entry name" value="SR"/>
    <property type="match status" value="1"/>
</dbReference>
<dbReference type="Pfam" id="PF00530">
    <property type="entry name" value="SRCR"/>
    <property type="match status" value="1"/>
</dbReference>
<feature type="region of interest" description="Disordered" evidence="2">
    <location>
        <begin position="1732"/>
        <end position="1755"/>
    </location>
</feature>
<feature type="domain" description="SRCR" evidence="3">
    <location>
        <begin position="1832"/>
        <end position="1964"/>
    </location>
</feature>
<feature type="region of interest" description="Disordered" evidence="2">
    <location>
        <begin position="1632"/>
        <end position="1651"/>
    </location>
</feature>
<dbReference type="PANTHER" id="PTHR41339:SF1">
    <property type="entry name" value="SECRETED PROTEIN"/>
    <property type="match status" value="1"/>
</dbReference>
<feature type="compositionally biased region" description="Pro residues" evidence="2">
    <location>
        <begin position="1562"/>
        <end position="1580"/>
    </location>
</feature>
<dbReference type="PROSITE" id="PS50287">
    <property type="entry name" value="SRCR_2"/>
    <property type="match status" value="1"/>
</dbReference>
<evidence type="ECO:0000313" key="4">
    <source>
        <dbReference type="EMBL" id="KAK3275063.1"/>
    </source>
</evidence>
<sequence length="2426" mass="260261">MFGYTCSTLTDQGCDCAYCSECETANVESPPLPPPPPQSDGVTTGACDYATELAEDGYGVVLEGTIDADRGYSSATCSRGGDTALGDGFEKVYYKDLAAGSLFIIHQTTNDYDSVHYLRRGWSCPGYEEITCVDDPDDSPLWTVASSRSDERIYYIQDSYLGSEYGSFTLKYFYYLQGYFTGCTTCGYSTTASDVQNPYNCATCPSGYEIDVMFEDCTGICVLEGTAVHTISASGCTAPSSTNPDTTHSSTCFTGNVTTSGYAACDAAIELNQSMYSLSGNTSQAAYTGITSDDCGGSGYESVYYTDVSPGSLFVVYQTQNDYDSVHSLRYGGGCPGNTVISCIDDDDYTPLWVLHSGDSKERLFYVQDSYFSSTGGGFTLKYFYYLQGYFTGCATCGYSTTASDVQNPYNCATCPSGYEINVMFEDCTGICVLEGTAVRTISASGCTAPSNAADAVDTDCFTVDELLASPPPPSMPSAPGSGETLGDRSIDLTDEANITGCASCGYFSSYEVNPKRMSDCVACPPGYEIDVVWGDCTGFCTRQGTALYPLESVEGQQCNVPDTDVSDFVRTECYKKGVSLCGNVTTFNNTWHRYENYNMTCSTYVNSGTQLSIMPGTIINATQDGMLVIEQGAVIIANGTAEAPITFSPLAPEADQQQLAVKNWGGIFICGNAYVVEYPVGLQSMNCGGNNRSDTSGILRNVRLWEGSALTLAGVGAATLVDHVEVAFSDGAGFRFIGGTVDGRYLSVLYAKDGGINITNGYQGRLQFLYIMADTGDDTARCSVCVSENNNYTDEDDDNTYSSTKNAARTHPQLYSATLVGNYKMDKGQTSSNNALILVQGGAGGSFGNLVFTHGAIGVQAQACGSEAHTQEWPDSSEYPDYLYFSPQNIMYNSHDVNDFRPFLLDSSCDSLETAVETDPLMRAMPKEIDQYTTLVDPRPDQGGAAYAQGYSSSIPQDGWFYPVDYGGAFGTDLWLSGFSWLDVSGNLPANLWGPRLEGRISVNTTIRANESYMLTGILYIGAGAALVVEAGTTVHAYKEDFSGSGTAIVVERGGTIIAEGTSTSPITFTSVLPEAHLPSRGAWGSLILCGQAAIATASGSGVAEIMGLDPETEFGGGGDPKEEDASGVLRYVRCWYGGSGEYPGGIFFGAVGRGTIIEYVEVAYSKTDGIVLSGGTVDGKYLSALFAGSGSGLRIGQGYQGRLQFLYAMVNSSDGYAAHLSHMEGDVDVQPRSYPQVYSATFIGDDHNSALMRLGDGTGGHVGRIVLTQSTGSPVLVQMCGTEDRVQKLTDDTQTVPDHLYFSSESILFSNWKQGTNLTYFAKDTDCEGGGLTVGIGEDPLLRSTYIVDADIKYQDSDKPTIDPRPGSAESPVYTSITGEIPDDGWFINVGYSGAFDRHLWLGGWSWLEAQGWLPPLATDMAYAAVFGRLNEDDSGGLGPPDTNTFIEDYIQTTASAAGVNVTAVNLTSCTVCCGDMMYQTSPPLPPFPPPVPFWEDPTDDLDHHSPESDSDIISSSPLLTRCQEHGATITIQGTPSPPPPLPPLFPPSPPASPPQSASPSPPPSPPSPPPPYPPFSPPEYSEEKRRRLMAEDTSNSWEGIELQTSVIFSDIAAADAFAGMLEQPESVYSSTASQSAGDGTDTESSSELEAGWSYGVPVVQNTTVHEIALAEANACTDFDPNWEDSAGDGCSFYEKNSEWCPYSRDYIDADGRHAQDVCCACGGGNRTNTPSESTLPPPPPSAPPSPPDSGQIGSCVCRHDESCRSDPPLLDHFRVPKDNGRRWCYVEDFTKCKADLVFQSTYNHSEYYSEIPCYIFDVRQPTFYRHGQVKLCPAGSNKECNDEDPTLSSVPTLAGTLKVYDYAAGKWRVVCNDSTWTTHSSDNVCRELGFANAGGVTDDKGLSDVQNDDYFLTSRNFTCCEGGGNRTLLECLCNNKTEPEWSDGWPRTQCGTQQEVMISCVPCDSDDDVECIDPVQPGSITNAACTDEEVLVSLTFVGVGPNMTVDWNLTVWSSLQYEAGEWMQTPLQHPDRSITELKAEYSGNINPARDVCLLPGQNYSLTPVSRDSSWSGGYAVLTVHNTLDDIDCHHGTIYQTATTLVDANHFVVSKICNSIPSLDLTGAVATINQSLYAFDHLLLAMQPCAVRNMKNGGCGDQDDVEVILMYTDVTLRSNLPVISSALEIRGRCTEVDASGTRTDGLCQVDGNNIFNVFVVVGQTGCDPDDAFSSSGTPTACPVFTLQYIAVVNGYTADSGAAVLLEFANFVAFQCKFEENQAVMEGGAVHVYEGRFDLTLIGKGGYAPFVSNARYINITSSVFRGNIAHRSGGAISASGTRLWIYMCDFHKNFAGVSGGGLALNEHTAFQAVNCTFWANTLSLSNTNLDDVAINVTAMGGAVSAHESVVSFYLCYFKDNLAARGGEHP</sequence>
<dbReference type="EMBL" id="LGRX02007411">
    <property type="protein sequence ID" value="KAK3275063.1"/>
    <property type="molecule type" value="Genomic_DNA"/>
</dbReference>
<feature type="compositionally biased region" description="Polar residues" evidence="2">
    <location>
        <begin position="1632"/>
        <end position="1642"/>
    </location>
</feature>
<dbReference type="Proteomes" id="UP001190700">
    <property type="component" value="Unassembled WGS sequence"/>
</dbReference>
<proteinExistence type="predicted"/>
<organism evidence="4 5">
    <name type="scientific">Cymbomonas tetramitiformis</name>
    <dbReference type="NCBI Taxonomy" id="36881"/>
    <lineage>
        <taxon>Eukaryota</taxon>
        <taxon>Viridiplantae</taxon>
        <taxon>Chlorophyta</taxon>
        <taxon>Pyramimonadophyceae</taxon>
        <taxon>Pyramimonadales</taxon>
        <taxon>Pyramimonadaceae</taxon>
        <taxon>Cymbomonas</taxon>
    </lineage>
</organism>
<evidence type="ECO:0000313" key="5">
    <source>
        <dbReference type="Proteomes" id="UP001190700"/>
    </source>
</evidence>
<evidence type="ECO:0000256" key="2">
    <source>
        <dbReference type="SAM" id="MobiDB-lite"/>
    </source>
</evidence>
<evidence type="ECO:0000256" key="1">
    <source>
        <dbReference type="ARBA" id="ARBA00023157"/>
    </source>
</evidence>
<keyword evidence="5" id="KW-1185">Reference proteome</keyword>
<dbReference type="SUPFAM" id="SSF51126">
    <property type="entry name" value="Pectin lyase-like"/>
    <property type="match status" value="1"/>
</dbReference>
<feature type="compositionally biased region" description="Pro residues" evidence="2">
    <location>
        <begin position="1738"/>
        <end position="1750"/>
    </location>
</feature>
<dbReference type="GO" id="GO:0016020">
    <property type="term" value="C:membrane"/>
    <property type="evidence" value="ECO:0007669"/>
    <property type="project" value="InterPro"/>
</dbReference>
<dbReference type="PRINTS" id="PR01217">
    <property type="entry name" value="PRICHEXTENSN"/>
</dbReference>
<dbReference type="Gene3D" id="3.10.250.10">
    <property type="entry name" value="SRCR-like domain"/>
    <property type="match status" value="1"/>
</dbReference>
<dbReference type="InterPro" id="IPR001190">
    <property type="entry name" value="SRCR"/>
</dbReference>
<comment type="caution">
    <text evidence="4">The sequence shown here is derived from an EMBL/GenBank/DDBJ whole genome shotgun (WGS) entry which is preliminary data.</text>
</comment>
<accession>A0AAE0GBW4</accession>
<reference evidence="4 5" key="1">
    <citation type="journal article" date="2015" name="Genome Biol. Evol.">
        <title>Comparative Genomics of a Bacterivorous Green Alga Reveals Evolutionary Causalities and Consequences of Phago-Mixotrophic Mode of Nutrition.</title>
        <authorList>
            <person name="Burns J.A."/>
            <person name="Paasch A."/>
            <person name="Narechania A."/>
            <person name="Kim E."/>
        </authorList>
    </citation>
    <scope>NUCLEOTIDE SEQUENCE [LARGE SCALE GENOMIC DNA]</scope>
    <source>
        <strain evidence="4 5">PLY_AMNH</strain>
    </source>
</reference>
<dbReference type="InterPro" id="IPR011050">
    <property type="entry name" value="Pectin_lyase_fold/virulence"/>
</dbReference>
<protein>
    <recommendedName>
        <fullName evidence="3">SRCR domain-containing protein</fullName>
    </recommendedName>
</protein>
<feature type="region of interest" description="Disordered" evidence="2">
    <location>
        <begin position="1490"/>
        <end position="1517"/>
    </location>
</feature>
<name>A0AAE0GBW4_9CHLO</name>
<keyword evidence="1" id="KW-1015">Disulfide bond</keyword>